<comment type="subcellular location">
    <subcellularLocation>
        <location evidence="1">Secreted</location>
        <location evidence="1">Extracellular space</location>
        <location evidence="1">Extracellular matrix</location>
    </subcellularLocation>
</comment>
<dbReference type="InterPro" id="IPR008160">
    <property type="entry name" value="Collagen"/>
</dbReference>
<proteinExistence type="predicted"/>
<feature type="region of interest" description="Disordered" evidence="8">
    <location>
        <begin position="1"/>
        <end position="21"/>
    </location>
</feature>
<evidence type="ECO:0000256" key="3">
    <source>
        <dbReference type="ARBA" id="ARBA00022530"/>
    </source>
</evidence>
<evidence type="ECO:0000256" key="5">
    <source>
        <dbReference type="ARBA" id="ARBA00022737"/>
    </source>
</evidence>
<organism evidence="10 11">
    <name type="scientific">Myodes glareolus</name>
    <name type="common">Bank vole</name>
    <name type="synonym">Clethrionomys glareolus</name>
    <dbReference type="NCBI Taxonomy" id="447135"/>
    <lineage>
        <taxon>Eukaryota</taxon>
        <taxon>Metazoa</taxon>
        <taxon>Chordata</taxon>
        <taxon>Craniata</taxon>
        <taxon>Vertebrata</taxon>
        <taxon>Euteleostomi</taxon>
        <taxon>Mammalia</taxon>
        <taxon>Eutheria</taxon>
        <taxon>Euarchontoglires</taxon>
        <taxon>Glires</taxon>
        <taxon>Rodentia</taxon>
        <taxon>Myomorpha</taxon>
        <taxon>Muroidea</taxon>
        <taxon>Cricetidae</taxon>
        <taxon>Arvicolinae</taxon>
        <taxon>Myodes</taxon>
    </lineage>
</organism>
<evidence type="ECO:0000313" key="11">
    <source>
        <dbReference type="Proteomes" id="UP001488838"/>
    </source>
</evidence>
<evidence type="ECO:0000256" key="2">
    <source>
        <dbReference type="ARBA" id="ARBA00022525"/>
    </source>
</evidence>
<evidence type="ECO:0000256" key="4">
    <source>
        <dbReference type="ARBA" id="ARBA00022729"/>
    </source>
</evidence>
<gene>
    <name evidence="10" type="ORF">U0070_013799</name>
</gene>
<keyword evidence="2" id="KW-0964">Secreted</keyword>
<dbReference type="EMBL" id="JBBHLL010000052">
    <property type="protein sequence ID" value="KAK7823450.1"/>
    <property type="molecule type" value="Genomic_DNA"/>
</dbReference>
<feature type="region of interest" description="Disordered" evidence="8">
    <location>
        <begin position="394"/>
        <end position="456"/>
    </location>
</feature>
<reference evidence="10 11" key="1">
    <citation type="journal article" date="2023" name="bioRxiv">
        <title>Conserved and derived expression patterns and positive selection on dental genes reveal complex evolutionary context of ever-growing rodent molars.</title>
        <authorList>
            <person name="Calamari Z.T."/>
            <person name="Song A."/>
            <person name="Cohen E."/>
            <person name="Akter M."/>
            <person name="Roy R.D."/>
            <person name="Hallikas O."/>
            <person name="Christensen M.M."/>
            <person name="Li P."/>
            <person name="Marangoni P."/>
            <person name="Jernvall J."/>
            <person name="Klein O.D."/>
        </authorList>
    </citation>
    <scope>NUCLEOTIDE SEQUENCE [LARGE SCALE GENOMIC DNA]</scope>
    <source>
        <strain evidence="10">V071</strain>
    </source>
</reference>
<dbReference type="Proteomes" id="UP001488838">
    <property type="component" value="Unassembled WGS sequence"/>
</dbReference>
<feature type="compositionally biased region" description="Polar residues" evidence="8">
    <location>
        <begin position="347"/>
        <end position="364"/>
    </location>
</feature>
<dbReference type="Pfam" id="PF01391">
    <property type="entry name" value="Collagen"/>
    <property type="match status" value="1"/>
</dbReference>
<dbReference type="SMART" id="SM00210">
    <property type="entry name" value="TSPN"/>
    <property type="match status" value="1"/>
</dbReference>
<keyword evidence="7" id="KW-0325">Glycoprotein</keyword>
<dbReference type="InterPro" id="IPR013320">
    <property type="entry name" value="ConA-like_dom_sf"/>
</dbReference>
<keyword evidence="6" id="KW-0176">Collagen</keyword>
<comment type="caution">
    <text evidence="10">The sequence shown here is derived from an EMBL/GenBank/DDBJ whole genome shotgun (WGS) entry which is preliminary data.</text>
</comment>
<feature type="compositionally biased region" description="Basic residues" evidence="8">
    <location>
        <begin position="1"/>
        <end position="11"/>
    </location>
</feature>
<keyword evidence="3" id="KW-0272">Extracellular matrix</keyword>
<evidence type="ECO:0000256" key="8">
    <source>
        <dbReference type="SAM" id="MobiDB-lite"/>
    </source>
</evidence>
<feature type="domain" description="Thrombospondin-like N-terminal" evidence="9">
    <location>
        <begin position="79"/>
        <end position="259"/>
    </location>
</feature>
<feature type="region of interest" description="Disordered" evidence="8">
    <location>
        <begin position="639"/>
        <end position="733"/>
    </location>
</feature>
<feature type="compositionally biased region" description="Polar residues" evidence="8">
    <location>
        <begin position="437"/>
        <end position="453"/>
    </location>
</feature>
<dbReference type="GO" id="GO:0005581">
    <property type="term" value="C:collagen trimer"/>
    <property type="evidence" value="ECO:0007669"/>
    <property type="project" value="UniProtKB-KW"/>
</dbReference>
<accession>A0AAW0JA01</accession>
<feature type="region of interest" description="Disordered" evidence="8">
    <location>
        <begin position="536"/>
        <end position="603"/>
    </location>
</feature>
<keyword evidence="4" id="KW-0732">Signal</keyword>
<feature type="compositionally biased region" description="Polar residues" evidence="8">
    <location>
        <begin position="404"/>
        <end position="426"/>
    </location>
</feature>
<feature type="region of interest" description="Disordered" evidence="8">
    <location>
        <begin position="331"/>
        <end position="377"/>
    </location>
</feature>
<evidence type="ECO:0000256" key="6">
    <source>
        <dbReference type="ARBA" id="ARBA00023119"/>
    </source>
</evidence>
<name>A0AAW0JA01_MYOGA</name>
<dbReference type="FunFam" id="2.60.120.200:FF:000085">
    <property type="entry name" value="collagen alpha-1(XXVII) chain isoform X1"/>
    <property type="match status" value="1"/>
</dbReference>
<feature type="compositionally biased region" description="Basic and acidic residues" evidence="8">
    <location>
        <begin position="723"/>
        <end position="733"/>
    </location>
</feature>
<sequence length="733" mass="77229">MPRKRARQGRARLRDSWGHGPGAGARGAEAVLLACSGASGRRATLGVRGQRALSRGFLFAWILVSFTCHLASTQGAPEDVDVLQRLGLSWTKAGGGRSPAPPGVIPFPSGFIFTQRARLQAPTATVLPPTLGQELALVLSLCSHRVNHAFLFAVRSRKHRLQLGLQFLPGRTLVHLGPRQSVAFDLDVHDGRWHHLALELRGRTVTLVTACGQYRVPIPLPSHRNSVLDPQGSFLLGKMSPRAVQFEGALCQFSVQPVAQVAHNYCAHLRERCRQMDTYNPQVGALFPWNSGLAFALHPEPALLGLGNLSRAPAALGTRPIDRGLTVTMAPAVPTKPPRIVPPDVPQHSSAQTPLAAAKQSTRKAPSPSPSESLASSTKILHPAAAQLLKITATRPTKHPPTKPSASSLSVTPVKSPYPTTKTAAPSFTKPILPTQKPVTHTSHPPPSRTSGPTVRPVQKTFVTPPPLVPSPQPLRPIVGLLKKSTVPTVAESKSKMANWVNVSTPKTLQQTAVSQSPVPYLGSARASQTLATALPPLGIGSPRMAPPTRGSSSTPAGSKKFTRLEAFKKTRPKSSPRKLLGAGKTARNTPRELTTKPSRLSTPALVLAPAHLQAYSPQPTSSSLPFFHMPGPTPFLMLMGPPGSKGDCGLPGPPGLPGLPGSPGARGPRGPPGPYGNPGPPGPPGAKGQKGDPGLSPGQAHDGAKVGFRNPSSLPSPGALQERLHEPEGRKS</sequence>
<dbReference type="AlphaFoldDB" id="A0AAW0JA01"/>
<dbReference type="Gene3D" id="2.60.120.200">
    <property type="match status" value="1"/>
</dbReference>
<evidence type="ECO:0000259" key="9">
    <source>
        <dbReference type="SMART" id="SM00210"/>
    </source>
</evidence>
<protein>
    <recommendedName>
        <fullName evidence="9">Thrombospondin-like N-terminal domain-containing protein</fullName>
    </recommendedName>
</protein>
<keyword evidence="11" id="KW-1185">Reference proteome</keyword>
<dbReference type="SUPFAM" id="SSF49899">
    <property type="entry name" value="Concanavalin A-like lectins/glucanases"/>
    <property type="match status" value="1"/>
</dbReference>
<feature type="compositionally biased region" description="Pro residues" evidence="8">
    <location>
        <begin position="334"/>
        <end position="345"/>
    </location>
</feature>
<keyword evidence="5" id="KW-0677">Repeat</keyword>
<feature type="compositionally biased region" description="Pro residues" evidence="8">
    <location>
        <begin position="670"/>
        <end position="685"/>
    </location>
</feature>
<evidence type="ECO:0000256" key="7">
    <source>
        <dbReference type="ARBA" id="ARBA00023180"/>
    </source>
</evidence>
<dbReference type="InterPro" id="IPR048287">
    <property type="entry name" value="TSPN-like_N"/>
</dbReference>
<evidence type="ECO:0000313" key="10">
    <source>
        <dbReference type="EMBL" id="KAK7823450.1"/>
    </source>
</evidence>
<evidence type="ECO:0000256" key="1">
    <source>
        <dbReference type="ARBA" id="ARBA00004498"/>
    </source>
</evidence>